<comment type="caution">
    <text evidence="2">The sequence shown here is derived from an EMBL/GenBank/DDBJ whole genome shotgun (WGS) entry which is preliminary data.</text>
</comment>
<evidence type="ECO:0000313" key="2">
    <source>
        <dbReference type="EMBL" id="KAF1034383.1"/>
    </source>
</evidence>
<dbReference type="GO" id="GO:0003677">
    <property type="term" value="F:DNA binding"/>
    <property type="evidence" value="ECO:0007669"/>
    <property type="project" value="InterPro"/>
</dbReference>
<dbReference type="InterPro" id="IPR001387">
    <property type="entry name" value="Cro/C1-type_HTH"/>
</dbReference>
<dbReference type="SMART" id="SM00530">
    <property type="entry name" value="HTH_XRE"/>
    <property type="match status" value="1"/>
</dbReference>
<accession>A0A7V8FSN8</accession>
<evidence type="ECO:0000313" key="3">
    <source>
        <dbReference type="Proteomes" id="UP000462435"/>
    </source>
</evidence>
<gene>
    <name evidence="2" type="ORF">GAK35_04301</name>
</gene>
<proteinExistence type="predicted"/>
<dbReference type="SUPFAM" id="SSF47413">
    <property type="entry name" value="lambda repressor-like DNA-binding domains"/>
    <property type="match status" value="1"/>
</dbReference>
<name>A0A7V8FSN8_9BURK</name>
<sequence length="102" mass="11189">METTDPRWNDESRTASSGNVFADVGFKEAEAEVMLMRIKVLAETSQRLKATGWTQAVAAKNLGLTQPRVSRLMKGKVEDFSLDMLMTLAGKLGLKPQVNFAG</sequence>
<dbReference type="Gene3D" id="1.10.260.40">
    <property type="entry name" value="lambda repressor-like DNA-binding domains"/>
    <property type="match status" value="1"/>
</dbReference>
<dbReference type="InterPro" id="IPR010982">
    <property type="entry name" value="Lambda_DNA-bd_dom_sf"/>
</dbReference>
<protein>
    <recommendedName>
        <fullName evidence="1">HTH cro/C1-type domain-containing protein</fullName>
    </recommendedName>
</protein>
<dbReference type="Pfam" id="PF13744">
    <property type="entry name" value="HTH_37"/>
    <property type="match status" value="1"/>
</dbReference>
<feature type="domain" description="HTH cro/C1-type" evidence="1">
    <location>
        <begin position="49"/>
        <end position="99"/>
    </location>
</feature>
<dbReference type="PROSITE" id="PS50943">
    <property type="entry name" value="HTH_CROC1"/>
    <property type="match status" value="1"/>
</dbReference>
<dbReference type="EMBL" id="WNDX01000245">
    <property type="protein sequence ID" value="KAF1034383.1"/>
    <property type="molecule type" value="Genomic_DNA"/>
</dbReference>
<evidence type="ECO:0000259" key="1">
    <source>
        <dbReference type="PROSITE" id="PS50943"/>
    </source>
</evidence>
<dbReference type="InterPro" id="IPR039554">
    <property type="entry name" value="HigA2-like_HTH"/>
</dbReference>
<organism evidence="2 3">
    <name type="scientific">Herbaspirillum frisingense</name>
    <dbReference type="NCBI Taxonomy" id="92645"/>
    <lineage>
        <taxon>Bacteria</taxon>
        <taxon>Pseudomonadati</taxon>
        <taxon>Pseudomonadota</taxon>
        <taxon>Betaproteobacteria</taxon>
        <taxon>Burkholderiales</taxon>
        <taxon>Oxalobacteraceae</taxon>
        <taxon>Herbaspirillum</taxon>
    </lineage>
</organism>
<dbReference type="CDD" id="cd00093">
    <property type="entry name" value="HTH_XRE"/>
    <property type="match status" value="1"/>
</dbReference>
<dbReference type="AlphaFoldDB" id="A0A7V8FSN8"/>
<reference evidence="3" key="1">
    <citation type="journal article" date="2020" name="MBio">
        <title>Horizontal gene transfer to a defensive symbiont with a reduced genome amongst a multipartite beetle microbiome.</title>
        <authorList>
            <person name="Waterworth S.C."/>
            <person name="Florez L.V."/>
            <person name="Rees E.R."/>
            <person name="Hertweck C."/>
            <person name="Kaltenpoth M."/>
            <person name="Kwan J.C."/>
        </authorList>
    </citation>
    <scope>NUCLEOTIDE SEQUENCE [LARGE SCALE GENOMIC DNA]</scope>
</reference>
<dbReference type="Proteomes" id="UP000462435">
    <property type="component" value="Unassembled WGS sequence"/>
</dbReference>